<feature type="region of interest" description="Disordered" evidence="1">
    <location>
        <begin position="1309"/>
        <end position="1362"/>
    </location>
</feature>
<feature type="region of interest" description="Disordered" evidence="1">
    <location>
        <begin position="1062"/>
        <end position="1284"/>
    </location>
</feature>
<feature type="compositionally biased region" description="Basic and acidic residues" evidence="1">
    <location>
        <begin position="286"/>
        <end position="324"/>
    </location>
</feature>
<feature type="compositionally biased region" description="Basic and acidic residues" evidence="1">
    <location>
        <begin position="1268"/>
        <end position="1281"/>
    </location>
</feature>
<organism evidence="2 3">
    <name type="scientific">Apolygus lucorum</name>
    <name type="common">Small green plant bug</name>
    <name type="synonym">Lygocoris lucorum</name>
    <dbReference type="NCBI Taxonomy" id="248454"/>
    <lineage>
        <taxon>Eukaryota</taxon>
        <taxon>Metazoa</taxon>
        <taxon>Ecdysozoa</taxon>
        <taxon>Arthropoda</taxon>
        <taxon>Hexapoda</taxon>
        <taxon>Insecta</taxon>
        <taxon>Pterygota</taxon>
        <taxon>Neoptera</taxon>
        <taxon>Paraneoptera</taxon>
        <taxon>Hemiptera</taxon>
        <taxon>Heteroptera</taxon>
        <taxon>Panheteroptera</taxon>
        <taxon>Cimicomorpha</taxon>
        <taxon>Miridae</taxon>
        <taxon>Mirini</taxon>
        <taxon>Apolygus</taxon>
    </lineage>
</organism>
<feature type="compositionally biased region" description="Basic residues" evidence="1">
    <location>
        <begin position="666"/>
        <end position="688"/>
    </location>
</feature>
<dbReference type="EMBL" id="WIXP02000003">
    <property type="protein sequence ID" value="KAF6213896.1"/>
    <property type="molecule type" value="Genomic_DNA"/>
</dbReference>
<feature type="compositionally biased region" description="Basic residues" evidence="1">
    <location>
        <begin position="711"/>
        <end position="723"/>
    </location>
</feature>
<protein>
    <submittedName>
        <fullName evidence="2">Uncharacterized protein</fullName>
    </submittedName>
</protein>
<feature type="compositionally biased region" description="Basic and acidic residues" evidence="1">
    <location>
        <begin position="484"/>
        <end position="503"/>
    </location>
</feature>
<feature type="compositionally biased region" description="Basic and acidic residues" evidence="1">
    <location>
        <begin position="960"/>
        <end position="1021"/>
    </location>
</feature>
<keyword evidence="3" id="KW-1185">Reference proteome</keyword>
<accession>A0A8S9Y0N8</accession>
<feature type="compositionally biased region" description="Basic and acidic residues" evidence="1">
    <location>
        <begin position="44"/>
        <end position="80"/>
    </location>
</feature>
<feature type="compositionally biased region" description="Basic and acidic residues" evidence="1">
    <location>
        <begin position="1088"/>
        <end position="1117"/>
    </location>
</feature>
<feature type="compositionally biased region" description="Basic and acidic residues" evidence="1">
    <location>
        <begin position="908"/>
        <end position="937"/>
    </location>
</feature>
<reference evidence="2" key="1">
    <citation type="journal article" date="2021" name="Mol. Ecol. Resour.">
        <title>Apolygus lucorum genome provides insights into omnivorousness and mesophyll feeding.</title>
        <authorList>
            <person name="Liu Y."/>
            <person name="Liu H."/>
            <person name="Wang H."/>
            <person name="Huang T."/>
            <person name="Liu B."/>
            <person name="Yang B."/>
            <person name="Yin L."/>
            <person name="Li B."/>
            <person name="Zhang Y."/>
            <person name="Zhang S."/>
            <person name="Jiang F."/>
            <person name="Zhang X."/>
            <person name="Ren Y."/>
            <person name="Wang B."/>
            <person name="Wang S."/>
            <person name="Lu Y."/>
            <person name="Wu K."/>
            <person name="Fan W."/>
            <person name="Wang G."/>
        </authorList>
    </citation>
    <scope>NUCLEOTIDE SEQUENCE</scope>
    <source>
        <strain evidence="2">12Hb</strain>
    </source>
</reference>
<feature type="compositionally biased region" description="Basic and acidic residues" evidence="1">
    <location>
        <begin position="619"/>
        <end position="665"/>
    </location>
</feature>
<feature type="compositionally biased region" description="Basic and acidic residues" evidence="1">
    <location>
        <begin position="768"/>
        <end position="841"/>
    </location>
</feature>
<feature type="compositionally biased region" description="Basic and acidic residues" evidence="1">
    <location>
        <begin position="740"/>
        <end position="755"/>
    </location>
</feature>
<sequence>MRKHWCEENITQRNNTDCVKHDDRNEGHLKELNKKVTDRKKHERNSEHPKELMKELNKKNADLVKHNERTEGHPKEQLKELYNIERGESHRESEWGRGEYYHKEREGRKYDGVERRRKSSKETLGKEYHKENGREKFHRKKERGQMTQDFNYKIRFEKSAIRKRMREMNSTLRRKSGKKKPHHQHRERELLGLKSPRRGDLHATSRKELYQPELEGAPSHPAWNAIHQNTWRGSGDENTTQRRGARHPKERLKEFNNNERDKTHKENYCTREENYQKGSGSGWRKYYREEKGRKSKEDTGEKESNKEDRGKKIHKESGGEKFHKERGHMTQDFNHTINFDKSDIRRRKREMNVTLKRKFRKKKLDHQYCKRKLLGLKSPERGYLKPSCRKGRYQSKLDDGRSIHVWNALYQNIKRGSSDENITHRKETIRLKEQTKENNQKERGKYHKESEREAGESQKKEREARKCDGKEGRRKSKKVTGGNESDKETGGKENRKENGGVKFHMEKERGDMTDCCNHKINFEESGTERNREINAILERKSGKKKVAHQHKERKLLGMMSPVAGNLKPSGRKERCQSKLDDDTLNHAWNALYKYLRRGSGDENITHRIEAEHLRDLTKEINQQERGKSHKDWEAGEGNLKEREARKCDGEKRKGKSDDEMKETGGKKSRKENRGVKFHLKKERGHMTHKINFEESGIERITDMDARLGPKSGKKKIDHQHRERKLLGMKSPVESNLKPSSRKERCQPKLDDDRSNHPWNAIYQYIRRGSGDENITHRKEAEHLKEPTEEINQKERGKSHKDWEAGESKEREARKCDEEKRKGKSADEKKETGGKKSRKENIGVKFHLKKEKGEKLYLKKEIGHMTHNIYFEESGIKRIKVMNPTLGLKSGKKKEDHQHRERKLLGMKSHVERNLKPSGRKERCQSKLDDDRSNHALDDIYQNIWQGSGDENITHRKKAEHLKEPTEEINQKERGKSHKDWEAGENHQKEREPMKCDEEKRKRKPDDENKETGGKKSRKENIGVKFHLKKEKGEKLYLKKEIGHMTHNIYFEESGIKRIKEMNPTLGLKSGKKKEDHQHRERKLLGMKSHVERNLKPSGRKERCQSKLDDDRSNHALDDIYQNIWQGSGDENITHRKKAEHLKEPTEEINQKERGKSHKDWEAGENHQKEREPMKCDGEKRKRKSANEKKETGVKKSRKENRGVKFHLKKERGHMTHKINFEEGGIERITEMDATLGRTSGKKKIDHQHRERKLLGMKSPGESNLKPSGRKERQSKLDDDISNHPWNTIYQYIRRGSGDENIAHRKEAEHLKEINQKERGKCHKDWEAGESNKKEREARKCDGEKRKRKSNDQKKETGGMKIRKESKGEIFYLKNERGHMTDCCNHKINFEESGTERNREMNATLERKSGKKKVAHRHKERKLLGMKSPVAGNLKPSGRKERCQSKLDDNRSNDACNALYQNTKQDSGDESITHQKDAENLEEQTKEINQKERFKSHEDWEAGESNQKEREASKYDEKKENENSTMK</sequence>
<feature type="region of interest" description="Disordered" evidence="1">
    <location>
        <begin position="619"/>
        <end position="845"/>
    </location>
</feature>
<evidence type="ECO:0000256" key="1">
    <source>
        <dbReference type="SAM" id="MobiDB-lite"/>
    </source>
</evidence>
<gene>
    <name evidence="2" type="ORF">GE061_011621</name>
</gene>
<evidence type="ECO:0000313" key="2">
    <source>
        <dbReference type="EMBL" id="KAF6213896.1"/>
    </source>
</evidence>
<feature type="region of interest" description="Disordered" evidence="1">
    <location>
        <begin position="886"/>
        <end position="1025"/>
    </location>
</feature>
<feature type="region of interest" description="Disordered" evidence="1">
    <location>
        <begin position="419"/>
        <end position="503"/>
    </location>
</feature>
<feature type="compositionally biased region" description="Basic residues" evidence="1">
    <location>
        <begin position="1408"/>
        <end position="1420"/>
    </location>
</feature>
<feature type="compositionally biased region" description="Polar residues" evidence="1">
    <location>
        <begin position="226"/>
        <end position="242"/>
    </location>
</feature>
<comment type="caution">
    <text evidence="2">The sequence shown here is derived from an EMBL/GenBank/DDBJ whole genome shotgun (WGS) entry which is preliminary data.</text>
</comment>
<feature type="compositionally biased region" description="Basic and acidic residues" evidence="1">
    <location>
        <begin position="105"/>
        <end position="135"/>
    </location>
</feature>
<feature type="compositionally biased region" description="Basic and acidic residues" evidence="1">
    <location>
        <begin position="419"/>
        <end position="471"/>
    </location>
</feature>
<evidence type="ECO:0000313" key="3">
    <source>
        <dbReference type="Proteomes" id="UP000466442"/>
    </source>
</evidence>
<dbReference type="Proteomes" id="UP000466442">
    <property type="component" value="Unassembled WGS sequence"/>
</dbReference>
<feature type="compositionally biased region" description="Basic residues" evidence="1">
    <location>
        <begin position="1194"/>
        <end position="1216"/>
    </location>
</feature>
<feature type="compositionally biased region" description="Basic residues" evidence="1">
    <location>
        <begin position="1239"/>
        <end position="1251"/>
    </location>
</feature>
<feature type="compositionally biased region" description="Basic and acidic residues" evidence="1">
    <location>
        <begin position="1140"/>
        <end position="1193"/>
    </location>
</feature>
<feature type="region of interest" description="Disordered" evidence="1">
    <location>
        <begin position="29"/>
        <end position="80"/>
    </location>
</feature>
<feature type="compositionally biased region" description="Basic and acidic residues" evidence="1">
    <location>
        <begin position="1391"/>
        <end position="1407"/>
    </location>
</feature>
<feature type="compositionally biased region" description="Basic residues" evidence="1">
    <location>
        <begin position="172"/>
        <end position="185"/>
    </location>
</feature>
<feature type="compositionally biased region" description="Basic and acidic residues" evidence="1">
    <location>
        <begin position="1218"/>
        <end position="1230"/>
    </location>
</feature>
<feature type="compositionally biased region" description="Basic and acidic residues" evidence="1">
    <location>
        <begin position="1437"/>
        <end position="1451"/>
    </location>
</feature>
<proteinExistence type="predicted"/>
<feature type="compositionally biased region" description="Basic and acidic residues" evidence="1">
    <location>
        <begin position="186"/>
        <end position="210"/>
    </location>
</feature>
<feature type="region of interest" description="Disordered" evidence="1">
    <location>
        <begin position="1481"/>
        <end position="1526"/>
    </location>
</feature>
<feature type="region of interest" description="Disordered" evidence="1">
    <location>
        <begin position="1391"/>
        <end position="1453"/>
    </location>
</feature>
<feature type="region of interest" description="Disordered" evidence="1">
    <location>
        <begin position="170"/>
        <end position="324"/>
    </location>
</feature>
<feature type="compositionally biased region" description="Basic and acidic residues" evidence="1">
    <location>
        <begin position="690"/>
        <end position="707"/>
    </location>
</feature>
<feature type="region of interest" description="Disordered" evidence="1">
    <location>
        <begin position="558"/>
        <end position="578"/>
    </location>
</feature>
<feature type="compositionally biased region" description="Basic and acidic residues" evidence="1">
    <location>
        <begin position="251"/>
        <end position="275"/>
    </location>
</feature>
<feature type="region of interest" description="Disordered" evidence="1">
    <location>
        <begin position="105"/>
        <end position="144"/>
    </location>
</feature>
<name>A0A8S9Y0N8_APOLU</name>